<dbReference type="EMBL" id="JAHCVK010000009">
    <property type="protein sequence ID" value="MBT0654318.1"/>
    <property type="molecule type" value="Genomic_DNA"/>
</dbReference>
<feature type="domain" description="PAS" evidence="1">
    <location>
        <begin position="8"/>
        <end position="66"/>
    </location>
</feature>
<protein>
    <submittedName>
        <fullName evidence="2">PAS domain-containing protein</fullName>
    </submittedName>
</protein>
<dbReference type="PROSITE" id="PS50112">
    <property type="entry name" value="PAS"/>
    <property type="match status" value="1"/>
</dbReference>
<sequence>MTMNDAGKSDLLRAVFDVLPSMVFVVDEDVRIQEYNTAASDLLMAERKTILKRRAGEILHCVHATDVPEGCGRAPSCTECIVRNSVTEAFRGNRVVRRRMRLELDRNGDRVVLYALITASPFSFRERPHALLVIEDISEIAELHRLIPICSVCRKVRDDKESWMQVESYFKNSWDVDFTHGFCPDCLQVEMDKITRIKAGQGASATKG</sequence>
<dbReference type="Proteomes" id="UP000756860">
    <property type="component" value="Unassembled WGS sequence"/>
</dbReference>
<evidence type="ECO:0000313" key="2">
    <source>
        <dbReference type="EMBL" id="MBT0654318.1"/>
    </source>
</evidence>
<name>A0ABS5SG25_9BACT</name>
<reference evidence="2 3" key="1">
    <citation type="submission" date="2021-05" db="EMBL/GenBank/DDBJ databases">
        <title>The draft genome of Geobacter luticola JCM 17780.</title>
        <authorList>
            <person name="Xu Z."/>
            <person name="Masuda Y."/>
            <person name="Itoh H."/>
            <person name="Senoo K."/>
        </authorList>
    </citation>
    <scope>NUCLEOTIDE SEQUENCE [LARGE SCALE GENOMIC DNA]</scope>
    <source>
        <strain evidence="2 3">JCM 17780</strain>
    </source>
</reference>
<dbReference type="Pfam" id="PF13188">
    <property type="entry name" value="PAS_8"/>
    <property type="match status" value="1"/>
</dbReference>
<evidence type="ECO:0000259" key="1">
    <source>
        <dbReference type="PROSITE" id="PS50112"/>
    </source>
</evidence>
<gene>
    <name evidence="2" type="ORF">KI810_14735</name>
</gene>
<dbReference type="InterPro" id="IPR035965">
    <property type="entry name" value="PAS-like_dom_sf"/>
</dbReference>
<dbReference type="RefSeq" id="WP_214176324.1">
    <property type="nucleotide sequence ID" value="NZ_JAHCVK010000009.1"/>
</dbReference>
<accession>A0ABS5SG25</accession>
<proteinExistence type="predicted"/>
<dbReference type="InterPro" id="IPR000014">
    <property type="entry name" value="PAS"/>
</dbReference>
<organism evidence="2 3">
    <name type="scientific">Geomobilimonas luticola</name>
    <dbReference type="NCBI Taxonomy" id="1114878"/>
    <lineage>
        <taxon>Bacteria</taxon>
        <taxon>Pseudomonadati</taxon>
        <taxon>Thermodesulfobacteriota</taxon>
        <taxon>Desulfuromonadia</taxon>
        <taxon>Geobacterales</taxon>
        <taxon>Geobacteraceae</taxon>
        <taxon>Geomobilimonas</taxon>
    </lineage>
</organism>
<dbReference type="SUPFAM" id="SSF55785">
    <property type="entry name" value="PYP-like sensor domain (PAS domain)"/>
    <property type="match status" value="1"/>
</dbReference>
<comment type="caution">
    <text evidence="2">The sequence shown here is derived from an EMBL/GenBank/DDBJ whole genome shotgun (WGS) entry which is preliminary data.</text>
</comment>
<keyword evidence="3" id="KW-1185">Reference proteome</keyword>
<dbReference type="CDD" id="cd00130">
    <property type="entry name" value="PAS"/>
    <property type="match status" value="1"/>
</dbReference>
<dbReference type="Gene3D" id="3.30.450.20">
    <property type="entry name" value="PAS domain"/>
    <property type="match status" value="1"/>
</dbReference>
<evidence type="ECO:0000313" key="3">
    <source>
        <dbReference type="Proteomes" id="UP000756860"/>
    </source>
</evidence>